<protein>
    <submittedName>
        <fullName evidence="2">Uncharacterized protein</fullName>
    </submittedName>
</protein>
<comment type="caution">
    <text evidence="2">The sequence shown here is derived from an EMBL/GenBank/DDBJ whole genome shotgun (WGS) entry which is preliminary data.</text>
</comment>
<keyword evidence="1" id="KW-0472">Membrane</keyword>
<name>A0ABT7BDU2_9CYAN</name>
<evidence type="ECO:0000256" key="1">
    <source>
        <dbReference type="SAM" id="Phobius"/>
    </source>
</evidence>
<evidence type="ECO:0000313" key="3">
    <source>
        <dbReference type="Proteomes" id="UP001231370"/>
    </source>
</evidence>
<keyword evidence="1" id="KW-1133">Transmembrane helix</keyword>
<dbReference type="RefSeq" id="WP_283760661.1">
    <property type="nucleotide sequence ID" value="NZ_JAQPOK010000003.1"/>
</dbReference>
<keyword evidence="1" id="KW-0812">Transmembrane</keyword>
<gene>
    <name evidence="2" type="ORF">PJF56_00495</name>
</gene>
<accession>A0ABT7BDU2</accession>
<dbReference type="Proteomes" id="UP001231370">
    <property type="component" value="Unassembled WGS sequence"/>
</dbReference>
<reference evidence="2 3" key="1">
    <citation type="submission" date="2023-01" db="EMBL/GenBank/DDBJ databases">
        <title>Novel diversity within Roseofilum (Cyanobacteria; Desertifilaceae) from marine benthic mats with descriptions of four novel species.</title>
        <authorList>
            <person name="Wang Y."/>
            <person name="Berthold D.E."/>
            <person name="Hu J."/>
            <person name="Lefler F.W."/>
            <person name="Laughinghouse H.D. IV."/>
        </authorList>
    </citation>
    <scope>NUCLEOTIDE SEQUENCE [LARGE SCALE GENOMIC DNA]</scope>
    <source>
        <strain evidence="2 3">BLCC-M91</strain>
    </source>
</reference>
<evidence type="ECO:0000313" key="2">
    <source>
        <dbReference type="EMBL" id="MDJ1177331.1"/>
    </source>
</evidence>
<sequence length="84" mass="9189">MSSKFIDAVGVNIQSRGMVIVDNELLAIPRSALVTLLILCGLTLMLFLKPPTRFWVAVEPLSGDWRYTRVAVSLLGLYGLILAA</sequence>
<feature type="transmembrane region" description="Helical" evidence="1">
    <location>
        <begin position="25"/>
        <end position="47"/>
    </location>
</feature>
<dbReference type="EMBL" id="JAQPOK010000003">
    <property type="protein sequence ID" value="MDJ1177331.1"/>
    <property type="molecule type" value="Genomic_DNA"/>
</dbReference>
<proteinExistence type="predicted"/>
<organism evidence="2 3">
    <name type="scientific">Roseofilum halophilum BLCC-M91</name>
    <dbReference type="NCBI Taxonomy" id="3022259"/>
    <lineage>
        <taxon>Bacteria</taxon>
        <taxon>Bacillati</taxon>
        <taxon>Cyanobacteriota</taxon>
        <taxon>Cyanophyceae</taxon>
        <taxon>Desertifilales</taxon>
        <taxon>Desertifilaceae</taxon>
        <taxon>Roseofilum</taxon>
        <taxon>Roseofilum halophilum</taxon>
    </lineage>
</organism>
<keyword evidence="3" id="KW-1185">Reference proteome</keyword>